<evidence type="ECO:0000313" key="3">
    <source>
        <dbReference type="EMBL" id="KAF5650129.1"/>
    </source>
</evidence>
<dbReference type="Pfam" id="PF00646">
    <property type="entry name" value="F-box"/>
    <property type="match status" value="1"/>
</dbReference>
<evidence type="ECO:0000259" key="2">
    <source>
        <dbReference type="PROSITE" id="PS50181"/>
    </source>
</evidence>
<feature type="region of interest" description="Disordered" evidence="1">
    <location>
        <begin position="1108"/>
        <end position="1134"/>
    </location>
</feature>
<dbReference type="OrthoDB" id="5422579at2759"/>
<dbReference type="GeneID" id="59305874"/>
<dbReference type="SUPFAM" id="SSF81383">
    <property type="entry name" value="F-box domain"/>
    <property type="match status" value="1"/>
</dbReference>
<sequence>MAPVSLLDCPDELLDNIVERLPGSAIKAVRKSCKRLNRIASPYLFPVLYLSCHQLDLDVFETVSENPLLIGGVRELVIDDTTVPLPDTIPDWRSYQRMVTLPEDPVDRRSHLQLYPGDALDPYDMRGEPSKVVPTREGWELFRLTSMWHHDNRLAHADVKALKTALPLFKELERLVVSNRNANDSFSKGAQSCVSASPVVQKWRRFQEEHGEIAPLAPRCDWQASGLGIRDRSRVNTLDWLMEHLDDIMSNLYYFTLGSEDFFSEMSFVKTEKFEKTEYQYEAPSSELFALVREARVMHLALLVLEEPKLQSQLTEFRVDASHDTLVNFCQPGLPITLFDKQSPFVERLATGFALAKNITKFRLVLNGCENHRFAEWILKEGRVSRTLSSMPQLEDLYLELHGLPVFSALPDMTFPRLRCVHFSCGHLHPDTLIDFLERQGSTLKSLIIEHCSLYPDDGYDGLWPYVIEELTDFHDKGILKLGEGIIDNVFEAYPVLSMLLASSMSTLDLSVKVKGPQRLGYGPGEAADTVQTSVILFTCTSFLPQAPTTTSLLRIHIRSSISLAHHPNLSLPPIMEPCHLLKLPDEIHVAVAELLPPNALKAARATCRKLNTIASPYLYPVLYLSCHQLDLDVFRLVAGNPLLISGVKELVIDDTTLSPRLADWEVYKTVASYPHMWPDRKKAYCWPNKFDEEGRIWSDEPDKEFHDLFKSVLQGHHENRQSHADIVALKQALPLFKSLQSLVISNRTADDDFDFGAQSEESRSPVVKTWRRLAESKRERPPFPPRCDWIAPWHEPGFRTEVMQLDFFNDELDKAIREYGLPPPNGEENERDSESQIVRGNLENNNRNWLEEEIFSRVVGREARAIFLALEVLGYPSIHLTEFRVDASSQVDDTSSWQPGLPVLLFDTNESPFPPKLVSSFSSCNITKFHLVLSNYWDAGTGEYIGEDSLAQGNVARLLASMPQLKDLLLEPHGMAIFSAVPDDVTFRQLEHVEFSCGEINPQKLVGFIQRHASTIKFLTIQHCSIDLDLFEDSWEEVMIEIRLIQDAKALDLYDGLVAGVYDGEPCQGCGQNGTLGIDRVGWLIRHWEFVFFSFWRQYHEYPWDLQSDEEEDDSEDDVEDGSEDGEDESSGQ</sequence>
<comment type="caution">
    <text evidence="3">The sequence shown here is derived from an EMBL/GenBank/DDBJ whole genome shotgun (WGS) entry which is preliminary data.</text>
</comment>
<proteinExistence type="predicted"/>
<dbReference type="RefSeq" id="XP_037212219.1">
    <property type="nucleotide sequence ID" value="XM_037353604.1"/>
</dbReference>
<dbReference type="InterPro" id="IPR036047">
    <property type="entry name" value="F-box-like_dom_sf"/>
</dbReference>
<evidence type="ECO:0000256" key="1">
    <source>
        <dbReference type="SAM" id="MobiDB-lite"/>
    </source>
</evidence>
<protein>
    <recommendedName>
        <fullName evidence="2">F-box domain-containing protein</fullName>
    </recommendedName>
</protein>
<dbReference type="PROSITE" id="PS50181">
    <property type="entry name" value="FBOX"/>
    <property type="match status" value="1"/>
</dbReference>
<dbReference type="Proteomes" id="UP000530670">
    <property type="component" value="Unassembled WGS sequence"/>
</dbReference>
<feature type="domain" description="F-box" evidence="2">
    <location>
        <begin position="3"/>
        <end position="48"/>
    </location>
</feature>
<evidence type="ECO:0000313" key="4">
    <source>
        <dbReference type="Proteomes" id="UP000530670"/>
    </source>
</evidence>
<dbReference type="EMBL" id="JAAQRI010000017">
    <property type="protein sequence ID" value="KAF5650129.1"/>
    <property type="molecule type" value="Genomic_DNA"/>
</dbReference>
<dbReference type="InterPro" id="IPR001810">
    <property type="entry name" value="F-box_dom"/>
</dbReference>
<dbReference type="AlphaFoldDB" id="A0A8H5SFP5"/>
<name>A0A8H5SFP5_9HYPO</name>
<accession>A0A8H5SFP5</accession>
<keyword evidence="4" id="KW-1185">Reference proteome</keyword>
<gene>
    <name evidence="3" type="ORF">FTJAE_694</name>
</gene>
<reference evidence="3 4" key="1">
    <citation type="submission" date="2020-05" db="EMBL/GenBank/DDBJ databases">
        <title>Identification and distribution of gene clusters putatively required for synthesis of sphingolipid metabolism inhibitors in phylogenetically diverse species of the filamentous fungus Fusarium.</title>
        <authorList>
            <person name="Kim H.-S."/>
            <person name="Busman M."/>
            <person name="Brown D.W."/>
            <person name="Divon H."/>
            <person name="Uhlig S."/>
            <person name="Proctor R.H."/>
        </authorList>
    </citation>
    <scope>NUCLEOTIDE SEQUENCE [LARGE SCALE GENOMIC DNA]</scope>
    <source>
        <strain evidence="3 4">NRRL 66243</strain>
    </source>
</reference>
<organism evidence="3 4">
    <name type="scientific">Fusarium tjaetaba</name>
    <dbReference type="NCBI Taxonomy" id="1567544"/>
    <lineage>
        <taxon>Eukaryota</taxon>
        <taxon>Fungi</taxon>
        <taxon>Dikarya</taxon>
        <taxon>Ascomycota</taxon>
        <taxon>Pezizomycotina</taxon>
        <taxon>Sordariomycetes</taxon>
        <taxon>Hypocreomycetidae</taxon>
        <taxon>Hypocreales</taxon>
        <taxon>Nectriaceae</taxon>
        <taxon>Fusarium</taxon>
        <taxon>Fusarium fujikuroi species complex</taxon>
    </lineage>
</organism>